<proteinExistence type="predicted"/>
<keyword evidence="1" id="KW-0456">Lyase</keyword>
<dbReference type="EMBL" id="JBHSWV010000507">
    <property type="protein sequence ID" value="MFC6768200.1"/>
    <property type="molecule type" value="Genomic_DNA"/>
</dbReference>
<dbReference type="InterPro" id="IPR009609">
    <property type="entry name" value="Phosphonate_metab_PhnG"/>
</dbReference>
<name>A0ABD5SUL0_9EURY</name>
<keyword evidence="2" id="KW-1185">Reference proteome</keyword>
<evidence type="ECO:0000313" key="2">
    <source>
        <dbReference type="Proteomes" id="UP001596383"/>
    </source>
</evidence>
<evidence type="ECO:0000313" key="1">
    <source>
        <dbReference type="EMBL" id="MFC6768200.1"/>
    </source>
</evidence>
<dbReference type="GO" id="GO:0016829">
    <property type="term" value="F:lyase activity"/>
    <property type="evidence" value="ECO:0007669"/>
    <property type="project" value="UniProtKB-KW"/>
</dbReference>
<organism evidence="1 2">
    <name type="scientific">Natrinema soli</name>
    <dbReference type="NCBI Taxonomy" id="1930624"/>
    <lineage>
        <taxon>Archaea</taxon>
        <taxon>Methanobacteriati</taxon>
        <taxon>Methanobacteriota</taxon>
        <taxon>Stenosarchaea group</taxon>
        <taxon>Halobacteria</taxon>
        <taxon>Halobacteriales</taxon>
        <taxon>Natrialbaceae</taxon>
        <taxon>Natrinema</taxon>
    </lineage>
</organism>
<protein>
    <submittedName>
        <fullName evidence="1">Phosphonate C-P lyase system protein PhnG</fullName>
    </submittedName>
</protein>
<comment type="caution">
    <text evidence="1">The sequence shown here is derived from an EMBL/GenBank/DDBJ whole genome shotgun (WGS) entry which is preliminary data.</text>
</comment>
<reference evidence="1 2" key="1">
    <citation type="journal article" date="2019" name="Int. J. Syst. Evol. Microbiol.">
        <title>The Global Catalogue of Microorganisms (GCM) 10K type strain sequencing project: providing services to taxonomists for standard genome sequencing and annotation.</title>
        <authorList>
            <consortium name="The Broad Institute Genomics Platform"/>
            <consortium name="The Broad Institute Genome Sequencing Center for Infectious Disease"/>
            <person name="Wu L."/>
            <person name="Ma J."/>
        </authorList>
    </citation>
    <scope>NUCLEOTIDE SEQUENCE [LARGE SCALE GENOMIC DNA]</scope>
    <source>
        <strain evidence="1 2">LMG 29247</strain>
    </source>
</reference>
<sequence length="147" mass="16250">MENPHDRSDRFELIAVCDGDVLTRLANKVLADDPPLSVLQEPTPQLVMHQVVEPVERRPFNLGEVVVTPAEVVLGDDRGFAMIPGKNEQAAFSGAIVDAAIAGGHRLTDDIVTRLRDVAENRRSDRAHSWAESKHTAVEFETMEDEL</sequence>
<dbReference type="NCBIfam" id="TIGR03293">
    <property type="entry name" value="PhnG_redo"/>
    <property type="match status" value="1"/>
</dbReference>
<gene>
    <name evidence="1" type="primary">phnG</name>
    <name evidence="1" type="ORF">ACFQE6_25315</name>
</gene>
<dbReference type="AlphaFoldDB" id="A0ABD5SUL0"/>
<dbReference type="RefSeq" id="WP_273741008.1">
    <property type="nucleotide sequence ID" value="NZ_JAQIVI010000507.1"/>
</dbReference>
<accession>A0ABD5SUL0</accession>
<dbReference type="Proteomes" id="UP001596383">
    <property type="component" value="Unassembled WGS sequence"/>
</dbReference>
<dbReference type="Pfam" id="PF06754">
    <property type="entry name" value="PhnG"/>
    <property type="match status" value="1"/>
</dbReference>